<evidence type="ECO:0000256" key="1">
    <source>
        <dbReference type="ARBA" id="ARBA00004141"/>
    </source>
</evidence>
<feature type="transmembrane region" description="Helical" evidence="5">
    <location>
        <begin position="534"/>
        <end position="558"/>
    </location>
</feature>
<feature type="transmembrane region" description="Helical" evidence="5">
    <location>
        <begin position="438"/>
        <end position="463"/>
    </location>
</feature>
<feature type="transmembrane region" description="Helical" evidence="5">
    <location>
        <begin position="313"/>
        <end position="329"/>
    </location>
</feature>
<feature type="transmembrane region" description="Helical" evidence="5">
    <location>
        <begin position="99"/>
        <end position="120"/>
    </location>
</feature>
<dbReference type="Proteomes" id="UP000238308">
    <property type="component" value="Unassembled WGS sequence"/>
</dbReference>
<dbReference type="PANTHER" id="PTHR37422:SF13">
    <property type="entry name" value="LIPOPOLYSACCHARIDE BIOSYNTHESIS PROTEIN PA4999-RELATED"/>
    <property type="match status" value="1"/>
</dbReference>
<keyword evidence="7" id="KW-0436">Ligase</keyword>
<dbReference type="OrthoDB" id="4448at2"/>
<feature type="domain" description="O-antigen ligase-related" evidence="6">
    <location>
        <begin position="300"/>
        <end position="454"/>
    </location>
</feature>
<comment type="subcellular location">
    <subcellularLocation>
        <location evidence="1">Membrane</location>
        <topology evidence="1">Multi-pass membrane protein</topology>
    </subcellularLocation>
</comment>
<feature type="transmembrane region" description="Helical" evidence="5">
    <location>
        <begin position="470"/>
        <end position="491"/>
    </location>
</feature>
<evidence type="ECO:0000313" key="8">
    <source>
        <dbReference type="Proteomes" id="UP000238308"/>
    </source>
</evidence>
<keyword evidence="2 5" id="KW-0812">Transmembrane</keyword>
<evidence type="ECO:0000256" key="2">
    <source>
        <dbReference type="ARBA" id="ARBA00022692"/>
    </source>
</evidence>
<keyword evidence="4 5" id="KW-0472">Membrane</keyword>
<dbReference type="GO" id="GO:0016020">
    <property type="term" value="C:membrane"/>
    <property type="evidence" value="ECO:0007669"/>
    <property type="project" value="UniProtKB-SubCell"/>
</dbReference>
<dbReference type="EMBL" id="PVTV01000012">
    <property type="protein sequence ID" value="PRY98611.1"/>
    <property type="molecule type" value="Genomic_DNA"/>
</dbReference>
<evidence type="ECO:0000313" key="7">
    <source>
        <dbReference type="EMBL" id="PRY98611.1"/>
    </source>
</evidence>
<dbReference type="PANTHER" id="PTHR37422">
    <property type="entry name" value="TEICHURONIC ACID BIOSYNTHESIS PROTEIN TUAE"/>
    <property type="match status" value="1"/>
</dbReference>
<feature type="transmembrane region" description="Helical" evidence="5">
    <location>
        <begin position="289"/>
        <end position="307"/>
    </location>
</feature>
<keyword evidence="3 5" id="KW-1133">Transmembrane helix</keyword>
<feature type="transmembrane region" description="Helical" evidence="5">
    <location>
        <begin position="53"/>
        <end position="79"/>
    </location>
</feature>
<organism evidence="7 8">
    <name type="scientific">Jezberella montanilacus</name>
    <dbReference type="NCBI Taxonomy" id="323426"/>
    <lineage>
        <taxon>Bacteria</taxon>
        <taxon>Pseudomonadati</taxon>
        <taxon>Pseudomonadota</taxon>
        <taxon>Betaproteobacteria</taxon>
        <taxon>Burkholderiales</taxon>
        <taxon>Alcaligenaceae</taxon>
        <taxon>Jezberella</taxon>
    </lineage>
</organism>
<evidence type="ECO:0000256" key="3">
    <source>
        <dbReference type="ARBA" id="ARBA00022989"/>
    </source>
</evidence>
<feature type="transmembrane region" description="Helical" evidence="5">
    <location>
        <begin position="263"/>
        <end position="282"/>
    </location>
</feature>
<feature type="transmembrane region" description="Helical" evidence="5">
    <location>
        <begin position="336"/>
        <end position="357"/>
    </location>
</feature>
<dbReference type="InterPro" id="IPR007016">
    <property type="entry name" value="O-antigen_ligase-rel_domated"/>
</dbReference>
<accession>A0A2T0XI59</accession>
<dbReference type="AlphaFoldDB" id="A0A2T0XI59"/>
<feature type="transmembrane region" description="Helical" evidence="5">
    <location>
        <begin position="215"/>
        <end position="243"/>
    </location>
</feature>
<dbReference type="GO" id="GO:0016874">
    <property type="term" value="F:ligase activity"/>
    <property type="evidence" value="ECO:0007669"/>
    <property type="project" value="UniProtKB-KW"/>
</dbReference>
<dbReference type="Pfam" id="PF04932">
    <property type="entry name" value="Wzy_C"/>
    <property type="match status" value="1"/>
</dbReference>
<dbReference type="InterPro" id="IPR051533">
    <property type="entry name" value="WaaL-like"/>
</dbReference>
<feature type="transmembrane region" description="Helical" evidence="5">
    <location>
        <begin position="132"/>
        <end position="151"/>
    </location>
</feature>
<proteinExistence type="predicted"/>
<comment type="caution">
    <text evidence="7">The sequence shown here is derived from an EMBL/GenBank/DDBJ whole genome shotgun (WGS) entry which is preliminary data.</text>
</comment>
<feature type="transmembrane region" description="Helical" evidence="5">
    <location>
        <begin position="188"/>
        <end position="208"/>
    </location>
</feature>
<gene>
    <name evidence="7" type="ORF">BCM14_1444</name>
</gene>
<name>A0A2T0XI59_9BURK</name>
<protein>
    <submittedName>
        <fullName evidence="7">O-antigen ligase</fullName>
    </submittedName>
</protein>
<sequence>MNSLKLHPLALLKPIVSSAGLIIALTAGLLIILNQYPALVSLDPKYRISTSALGLICAFATSLVSPRAGLIGVMFALPLQPKLAWQIQQYFGYGRILPVHNAGLDLVAGLALGTLINGIWRRRFWRDTIAMPWPVGLAMLLVTFSAIVAIARNLKQTSSFFRFDILVYNLFHLRSLDWHDDFRPLFDWAVYGCAFLFIALLVPLLKALKKREYYLFIPLIVALVMAAIVGIRQSLYGIGFTAVQMLFRSESFGFMALGFQDDIHSFAGQMLIGAIGLWGLIYWSKNLPLRVALVLGVIPLSWVALFLSKSKATFALALLTQLLVLLCWLNRHRQYFWPIVLGCVATLFIFLLGGLFFSESWLAFIKSSLQLAGVRDLAAFNLALSYRPEVYAAGLKMFSLFPIFGMGQGEYYRQSANHDLTHSFFLSIQQNGENGHNYFLHTLVETGLVGGIVFGILLIYPIVLTQNRRALIPAAIGLGAILIGNIFAHSLLVRETLLIAASMLALMYVYAEAENDSFTLSTNESINEKPSRALKGLASASLCAGLGVLAVVIGIMTYSAQAQFPFTVDTQCYKNRPVDPDGWTAGLFELPLTDDVTSVTIHLKPNQLILDQRPLAMQFSLRDLNSTLLSSQSFSLTQAGPRSFTMEVPADSLLKRSQKILSVTLERCFIPRNLGINEDSRRLGVQIEGIDINTD</sequence>
<evidence type="ECO:0000259" key="6">
    <source>
        <dbReference type="Pfam" id="PF04932"/>
    </source>
</evidence>
<evidence type="ECO:0000256" key="4">
    <source>
        <dbReference type="ARBA" id="ARBA00023136"/>
    </source>
</evidence>
<evidence type="ECO:0000256" key="5">
    <source>
        <dbReference type="SAM" id="Phobius"/>
    </source>
</evidence>
<feature type="transmembrane region" description="Helical" evidence="5">
    <location>
        <begin position="15"/>
        <end position="33"/>
    </location>
</feature>
<reference evidence="7 8" key="1">
    <citation type="submission" date="2018-03" db="EMBL/GenBank/DDBJ databases">
        <title>Genomic Encyclopedia of Type Strains, Phase III (KMG-III): the genomes of soil and plant-associated and newly described type strains.</title>
        <authorList>
            <person name="Whitman W."/>
        </authorList>
    </citation>
    <scope>NUCLEOTIDE SEQUENCE [LARGE SCALE GENOMIC DNA]</scope>
    <source>
        <strain evidence="7 8">MWH-P2sevCIIIb</strain>
    </source>
</reference>
<keyword evidence="8" id="KW-1185">Reference proteome</keyword>